<keyword evidence="2" id="KW-0489">Methyltransferase</keyword>
<dbReference type="GO" id="GO:0032259">
    <property type="term" value="P:methylation"/>
    <property type="evidence" value="ECO:0007669"/>
    <property type="project" value="UniProtKB-KW"/>
</dbReference>
<evidence type="ECO:0000259" key="1">
    <source>
        <dbReference type="Pfam" id="PF13649"/>
    </source>
</evidence>
<keyword evidence="3" id="KW-1185">Reference proteome</keyword>
<dbReference type="Pfam" id="PF13649">
    <property type="entry name" value="Methyltransf_25"/>
    <property type="match status" value="1"/>
</dbReference>
<feature type="domain" description="Methyltransferase" evidence="1">
    <location>
        <begin position="5"/>
        <end position="75"/>
    </location>
</feature>
<dbReference type="Gene3D" id="3.40.50.150">
    <property type="entry name" value="Vaccinia Virus protein VP39"/>
    <property type="match status" value="1"/>
</dbReference>
<gene>
    <name evidence="2" type="ORF">ACFQFQ_08950</name>
</gene>
<sequence length="192" mass="20983">MDAAPQGHVTALDKTAHFVDAARARWQDDPRVTLLRADMAAIHNEYDFIWCAGAVYFMGVTEALTAWRRALRPGGMIAFSEVCWFTGNPSPRAATHWQQYPAMTDAEGIAARVAAAGYETIATRRLSDAAWESYYTPLDARIASLRPGADAALAAVLDAAQEEAACWRAHREDFGYLLSLVRPLPRAGSAGR</sequence>
<evidence type="ECO:0000313" key="3">
    <source>
        <dbReference type="Proteomes" id="UP001596353"/>
    </source>
</evidence>
<dbReference type="CDD" id="cd02440">
    <property type="entry name" value="AdoMet_MTases"/>
    <property type="match status" value="1"/>
</dbReference>
<dbReference type="SUPFAM" id="SSF53335">
    <property type="entry name" value="S-adenosyl-L-methionine-dependent methyltransferases"/>
    <property type="match status" value="1"/>
</dbReference>
<evidence type="ECO:0000313" key="2">
    <source>
        <dbReference type="EMBL" id="MFC6759582.1"/>
    </source>
</evidence>
<dbReference type="Proteomes" id="UP001596353">
    <property type="component" value="Unassembled WGS sequence"/>
</dbReference>
<keyword evidence="2" id="KW-0808">Transferase</keyword>
<comment type="caution">
    <text evidence="2">The sequence shown here is derived from an EMBL/GenBank/DDBJ whole genome shotgun (WGS) entry which is preliminary data.</text>
</comment>
<reference evidence="3" key="1">
    <citation type="journal article" date="2019" name="Int. J. Syst. Evol. Microbiol.">
        <title>The Global Catalogue of Microorganisms (GCM) 10K type strain sequencing project: providing services to taxonomists for standard genome sequencing and annotation.</title>
        <authorList>
            <consortium name="The Broad Institute Genomics Platform"/>
            <consortium name="The Broad Institute Genome Sequencing Center for Infectious Disease"/>
            <person name="Wu L."/>
            <person name="Ma J."/>
        </authorList>
    </citation>
    <scope>NUCLEOTIDE SEQUENCE [LARGE SCALE GENOMIC DNA]</scope>
    <source>
        <strain evidence="3">CCUG 66188</strain>
    </source>
</reference>
<name>A0ABW2B2W4_9RHOB</name>
<organism evidence="2 3">
    <name type="scientific">Sulfitobacter porphyrae</name>
    <dbReference type="NCBI Taxonomy" id="1246864"/>
    <lineage>
        <taxon>Bacteria</taxon>
        <taxon>Pseudomonadati</taxon>
        <taxon>Pseudomonadota</taxon>
        <taxon>Alphaproteobacteria</taxon>
        <taxon>Rhodobacterales</taxon>
        <taxon>Roseobacteraceae</taxon>
        <taxon>Sulfitobacter</taxon>
    </lineage>
</organism>
<proteinExistence type="predicted"/>
<protein>
    <submittedName>
        <fullName evidence="2">Class I SAM-dependent methyltransferase</fullName>
    </submittedName>
</protein>
<dbReference type="InterPro" id="IPR041698">
    <property type="entry name" value="Methyltransf_25"/>
</dbReference>
<dbReference type="GO" id="GO:0008168">
    <property type="term" value="F:methyltransferase activity"/>
    <property type="evidence" value="ECO:0007669"/>
    <property type="project" value="UniProtKB-KW"/>
</dbReference>
<accession>A0ABW2B2W4</accession>
<dbReference type="EMBL" id="JBHSWG010000001">
    <property type="protein sequence ID" value="MFC6759582.1"/>
    <property type="molecule type" value="Genomic_DNA"/>
</dbReference>
<dbReference type="InterPro" id="IPR029063">
    <property type="entry name" value="SAM-dependent_MTases_sf"/>
</dbReference>